<feature type="compositionally biased region" description="Low complexity" evidence="8">
    <location>
        <begin position="202"/>
        <end position="223"/>
    </location>
</feature>
<evidence type="ECO:0000256" key="4">
    <source>
        <dbReference type="ARBA" id="ARBA00023125"/>
    </source>
</evidence>
<dbReference type="PANTHER" id="PTHR11037">
    <property type="entry name" value="TRANSCRIPTION FACTOR CP2"/>
    <property type="match status" value="1"/>
</dbReference>
<dbReference type="AlphaFoldDB" id="A0A7R9QKE9"/>
<evidence type="ECO:0000256" key="8">
    <source>
        <dbReference type="SAM" id="MobiDB-lite"/>
    </source>
</evidence>
<evidence type="ECO:0000259" key="9">
    <source>
        <dbReference type="PROSITE" id="PS51968"/>
    </source>
</evidence>
<dbReference type="SUPFAM" id="SSF47769">
    <property type="entry name" value="SAM/Pointed domain"/>
    <property type="match status" value="1"/>
</dbReference>
<feature type="region of interest" description="Disordered" evidence="8">
    <location>
        <begin position="52"/>
        <end position="118"/>
    </location>
</feature>
<name>A0A7R9QKE9_9ACAR</name>
<dbReference type="InterPro" id="IPR041418">
    <property type="entry name" value="SAM_3"/>
</dbReference>
<dbReference type="Pfam" id="PF04516">
    <property type="entry name" value="CP2"/>
    <property type="match status" value="1"/>
</dbReference>
<evidence type="ECO:0000256" key="1">
    <source>
        <dbReference type="ARBA" id="ARBA00004123"/>
    </source>
</evidence>
<dbReference type="InterPro" id="IPR013761">
    <property type="entry name" value="SAM/pointed_sf"/>
</dbReference>
<feature type="region of interest" description="Disordered" evidence="8">
    <location>
        <begin position="431"/>
        <end position="450"/>
    </location>
</feature>
<feature type="compositionally biased region" description="Polar residues" evidence="8">
    <location>
        <begin position="88"/>
        <end position="109"/>
    </location>
</feature>
<comment type="similarity">
    <text evidence="2">Belongs to the grh/CP2 family. CP2 subfamily.</text>
</comment>
<protein>
    <recommendedName>
        <fullName evidence="9">Grh/CP2 DB domain-containing protein</fullName>
    </recommendedName>
</protein>
<dbReference type="InterPro" id="IPR007604">
    <property type="entry name" value="CP2"/>
</dbReference>
<keyword evidence="3" id="KW-0805">Transcription regulation</keyword>
<comment type="subcellular location">
    <subcellularLocation>
        <location evidence="1 7">Nucleus</location>
    </subcellularLocation>
</comment>
<dbReference type="EMBL" id="OC918175">
    <property type="protein sequence ID" value="CAD7648827.1"/>
    <property type="molecule type" value="Genomic_DNA"/>
</dbReference>
<dbReference type="Proteomes" id="UP000728032">
    <property type="component" value="Unassembled WGS sequence"/>
</dbReference>
<dbReference type="InterPro" id="IPR040167">
    <property type="entry name" value="TF_CP2-like"/>
</dbReference>
<dbReference type="Pfam" id="PF18016">
    <property type="entry name" value="SAM_3"/>
    <property type="match status" value="1"/>
</dbReference>
<dbReference type="CDD" id="cd09537">
    <property type="entry name" value="SAM_CP2-like"/>
    <property type="match status" value="1"/>
</dbReference>
<dbReference type="GO" id="GO:0001228">
    <property type="term" value="F:DNA-binding transcription activator activity, RNA polymerase II-specific"/>
    <property type="evidence" value="ECO:0007669"/>
    <property type="project" value="TreeGrafter"/>
</dbReference>
<evidence type="ECO:0000313" key="11">
    <source>
        <dbReference type="Proteomes" id="UP000728032"/>
    </source>
</evidence>
<evidence type="ECO:0000256" key="3">
    <source>
        <dbReference type="ARBA" id="ARBA00023015"/>
    </source>
</evidence>
<feature type="compositionally biased region" description="Low complexity" evidence="8">
    <location>
        <begin position="78"/>
        <end position="87"/>
    </location>
</feature>
<dbReference type="InterPro" id="IPR057520">
    <property type="entry name" value="GRHL1/CP2_C"/>
</dbReference>
<dbReference type="PANTHER" id="PTHR11037:SF21">
    <property type="entry name" value="GEMINI, ISOFORM C"/>
    <property type="match status" value="1"/>
</dbReference>
<evidence type="ECO:0000256" key="2">
    <source>
        <dbReference type="ARBA" id="ARBA00010852"/>
    </source>
</evidence>
<dbReference type="FunFam" id="1.10.150.50:FF:000086">
    <property type="entry name" value="Alpha-globin transcription factor CP2"/>
    <property type="match status" value="1"/>
</dbReference>
<keyword evidence="6 7" id="KW-0539">Nucleus</keyword>
<dbReference type="GO" id="GO:0000978">
    <property type="term" value="F:RNA polymerase II cis-regulatory region sequence-specific DNA binding"/>
    <property type="evidence" value="ECO:0007669"/>
    <property type="project" value="TreeGrafter"/>
</dbReference>
<keyword evidence="5" id="KW-0804">Transcription</keyword>
<proteinExistence type="inferred from homology"/>
<feature type="compositionally biased region" description="Basic residues" evidence="8">
    <location>
        <begin position="54"/>
        <end position="77"/>
    </location>
</feature>
<dbReference type="Gene3D" id="1.10.150.50">
    <property type="entry name" value="Transcription Factor, Ets-1"/>
    <property type="match status" value="1"/>
</dbReference>
<organism evidence="10">
    <name type="scientific">Oppiella nova</name>
    <dbReference type="NCBI Taxonomy" id="334625"/>
    <lineage>
        <taxon>Eukaryota</taxon>
        <taxon>Metazoa</taxon>
        <taxon>Ecdysozoa</taxon>
        <taxon>Arthropoda</taxon>
        <taxon>Chelicerata</taxon>
        <taxon>Arachnida</taxon>
        <taxon>Acari</taxon>
        <taxon>Acariformes</taxon>
        <taxon>Sarcoptiformes</taxon>
        <taxon>Oribatida</taxon>
        <taxon>Brachypylina</taxon>
        <taxon>Oppioidea</taxon>
        <taxon>Oppiidae</taxon>
        <taxon>Oppiella</taxon>
    </lineage>
</organism>
<gene>
    <name evidence="10" type="ORF">ONB1V03_LOCUS6950</name>
</gene>
<sequence>MTAAVHWSSDDIDDALAADFDGSLSGLGMELGTNSFNFSSALMALPNLSGLKHEHQHHHHSHHLNSHHHHSHHHQHSVAHSSNHQNSRTSHSEGSTTDRSNGASPLLHTNSDETNRPIAVVHGKKNRLAYGTEDEVVTTAIKRFCLSNERESNLNEHNNRFLVSNSYINDDECNDECADDIRCQPRHSSSVPDLRTTVPGVTTQSHSTASSPSSSSTPTPTNPSVLAQILSVQQFIANSPPPTHEAVPSNPLGTRSATKFQYVLGAATSMAVKLHEETMTYLNQGQSYEIKLKKVGDLTEMRGKMLKTILRVGFQERRLQYMEKELISQWKHQRPSERILEVDVPLSYGVHDIFDDPKDVNKCEFFWDPTKETGVFVKVNCISTEFTPKKHGGEKGVPFRIVIETYPHNGHSPASCLHAASCQVKVFKPKGADRKHKTDREKMGKKPLSEQEKFQPSYDCTVFIDCSLDSLFSFSAPVSQSTSTSISNIDPNPSKTNDSIKCLSPEHSSTPKPLVISSYCDSDSSHDLVINTLPTTQSANSAFKALAIDSDAEQTTKWLQTNRFSSYTRTFSNFAGADILRLTREDLIQICGLTDGIRLFNALHARTIRPRLTVYVSSQSDELYRAVYLENLTVHELTAKLNTILLPNNKIKLSRICLCGPSGIHILVTDDVVRNLSEESMFLVELKKDQSGGKLQALLKPFNN</sequence>
<evidence type="ECO:0000313" key="10">
    <source>
        <dbReference type="EMBL" id="CAD7648827.1"/>
    </source>
</evidence>
<dbReference type="Pfam" id="PF25416">
    <property type="entry name" value="GRHL1_C"/>
    <property type="match status" value="1"/>
</dbReference>
<dbReference type="EMBL" id="CAJPVJ010003350">
    <property type="protein sequence ID" value="CAG2167443.1"/>
    <property type="molecule type" value="Genomic_DNA"/>
</dbReference>
<reference evidence="10" key="1">
    <citation type="submission" date="2020-11" db="EMBL/GenBank/DDBJ databases">
        <authorList>
            <person name="Tran Van P."/>
        </authorList>
    </citation>
    <scope>NUCLEOTIDE SEQUENCE</scope>
</reference>
<accession>A0A7R9QKE9</accession>
<feature type="domain" description="Grh/CP2 DB" evidence="9">
    <location>
        <begin position="256"/>
        <end position="489"/>
    </location>
</feature>
<evidence type="ECO:0000256" key="6">
    <source>
        <dbReference type="ARBA" id="ARBA00023242"/>
    </source>
</evidence>
<keyword evidence="11" id="KW-1185">Reference proteome</keyword>
<dbReference type="PROSITE" id="PS51968">
    <property type="entry name" value="GRH_CP2_DB"/>
    <property type="match status" value="1"/>
</dbReference>
<keyword evidence="4 7" id="KW-0238">DNA-binding</keyword>
<dbReference type="GO" id="GO:0005634">
    <property type="term" value="C:nucleus"/>
    <property type="evidence" value="ECO:0007669"/>
    <property type="project" value="UniProtKB-SubCell"/>
</dbReference>
<evidence type="ECO:0000256" key="7">
    <source>
        <dbReference type="PROSITE-ProRule" id="PRU01313"/>
    </source>
</evidence>
<evidence type="ECO:0000256" key="5">
    <source>
        <dbReference type="ARBA" id="ARBA00023163"/>
    </source>
</evidence>
<feature type="region of interest" description="Disordered" evidence="8">
    <location>
        <begin position="184"/>
        <end position="223"/>
    </location>
</feature>
<dbReference type="OrthoDB" id="9996779at2759"/>